<accession>A0ACB6S670</accession>
<keyword evidence="2" id="KW-1185">Reference proteome</keyword>
<name>A0ACB6S670_9PLEO</name>
<reference evidence="1" key="1">
    <citation type="journal article" date="2020" name="Stud. Mycol.">
        <title>101 Dothideomycetes genomes: a test case for predicting lifestyles and emergence of pathogens.</title>
        <authorList>
            <person name="Haridas S."/>
            <person name="Albert R."/>
            <person name="Binder M."/>
            <person name="Bloem J."/>
            <person name="Labutti K."/>
            <person name="Salamov A."/>
            <person name="Andreopoulos B."/>
            <person name="Baker S."/>
            <person name="Barry K."/>
            <person name="Bills G."/>
            <person name="Bluhm B."/>
            <person name="Cannon C."/>
            <person name="Castanera R."/>
            <person name="Culley D."/>
            <person name="Daum C."/>
            <person name="Ezra D."/>
            <person name="Gonzalez J."/>
            <person name="Henrissat B."/>
            <person name="Kuo A."/>
            <person name="Liang C."/>
            <person name="Lipzen A."/>
            <person name="Lutzoni F."/>
            <person name="Magnuson J."/>
            <person name="Mondo S."/>
            <person name="Nolan M."/>
            <person name="Ohm R."/>
            <person name="Pangilinan J."/>
            <person name="Park H.-J."/>
            <person name="Ramirez L."/>
            <person name="Alfaro M."/>
            <person name="Sun H."/>
            <person name="Tritt A."/>
            <person name="Yoshinaga Y."/>
            <person name="Zwiers L.-H."/>
            <person name="Turgeon B."/>
            <person name="Goodwin S."/>
            <person name="Spatafora J."/>
            <person name="Crous P."/>
            <person name="Grigoriev I."/>
        </authorList>
    </citation>
    <scope>NUCLEOTIDE SEQUENCE</scope>
    <source>
        <strain evidence="1">CBS 525.71</strain>
    </source>
</reference>
<proteinExistence type="predicted"/>
<dbReference type="Proteomes" id="UP000799754">
    <property type="component" value="Unassembled WGS sequence"/>
</dbReference>
<protein>
    <submittedName>
        <fullName evidence="1">Uncharacterized protein</fullName>
    </submittedName>
</protein>
<comment type="caution">
    <text evidence="1">The sequence shown here is derived from an EMBL/GenBank/DDBJ whole genome shotgun (WGS) entry which is preliminary data.</text>
</comment>
<gene>
    <name evidence="1" type="ORF">BU25DRAFT_466774</name>
</gene>
<sequence length="123" mass="12885">MRPTIVFSFSSFATLALGESHYFISSFLAESAIVGVEFDDATSFLSLVNNIMAQATSGSKSLSLVGAVTLSSDRQNANYPTAASASPYTIIAVAYSTECPAQAISIGDLGSLDFVGEQQEGRK</sequence>
<dbReference type="EMBL" id="MU006712">
    <property type="protein sequence ID" value="KAF2628853.1"/>
    <property type="molecule type" value="Genomic_DNA"/>
</dbReference>
<evidence type="ECO:0000313" key="2">
    <source>
        <dbReference type="Proteomes" id="UP000799754"/>
    </source>
</evidence>
<organism evidence="1 2">
    <name type="scientific">Macroventuria anomochaeta</name>
    <dbReference type="NCBI Taxonomy" id="301207"/>
    <lineage>
        <taxon>Eukaryota</taxon>
        <taxon>Fungi</taxon>
        <taxon>Dikarya</taxon>
        <taxon>Ascomycota</taxon>
        <taxon>Pezizomycotina</taxon>
        <taxon>Dothideomycetes</taxon>
        <taxon>Pleosporomycetidae</taxon>
        <taxon>Pleosporales</taxon>
        <taxon>Pleosporineae</taxon>
        <taxon>Didymellaceae</taxon>
        <taxon>Macroventuria</taxon>
    </lineage>
</organism>
<evidence type="ECO:0000313" key="1">
    <source>
        <dbReference type="EMBL" id="KAF2628853.1"/>
    </source>
</evidence>